<reference evidence="8" key="2">
    <citation type="journal article" date="2021" name="Genome Biol. Evol.">
        <title>Developing a high-quality reference genome for a parasitic bivalve with doubly uniparental inheritance (Bivalvia: Unionida).</title>
        <authorList>
            <person name="Smith C.H."/>
        </authorList>
    </citation>
    <scope>NUCLEOTIDE SEQUENCE</scope>
    <source>
        <strain evidence="8">CHS0354</strain>
        <tissue evidence="8">Mantle</tissue>
    </source>
</reference>
<dbReference type="GO" id="GO:0017183">
    <property type="term" value="P:protein histidyl modification to diphthamide"/>
    <property type="evidence" value="ECO:0007669"/>
    <property type="project" value="TreeGrafter"/>
</dbReference>
<evidence type="ECO:0000256" key="4">
    <source>
        <dbReference type="ARBA" id="ARBA00022801"/>
    </source>
</evidence>
<comment type="catalytic activity">
    <reaction evidence="7">
        <text>diphthine methyl ester-[translation elongation factor 2] + H2O = diphthine-[translation elongation factor 2] + methanol + H(+)</text>
        <dbReference type="Rhea" id="RHEA:42656"/>
        <dbReference type="Rhea" id="RHEA-COMP:10172"/>
        <dbReference type="Rhea" id="RHEA-COMP:10173"/>
        <dbReference type="ChEBI" id="CHEBI:15377"/>
        <dbReference type="ChEBI" id="CHEBI:15378"/>
        <dbReference type="ChEBI" id="CHEBI:17790"/>
        <dbReference type="ChEBI" id="CHEBI:79005"/>
        <dbReference type="ChEBI" id="CHEBI:82696"/>
        <dbReference type="EC" id="3.1.1.97"/>
    </reaction>
</comment>
<dbReference type="Proteomes" id="UP001195483">
    <property type="component" value="Unassembled WGS sequence"/>
</dbReference>
<evidence type="ECO:0000256" key="3">
    <source>
        <dbReference type="ARBA" id="ARBA00022737"/>
    </source>
</evidence>
<evidence type="ECO:0000256" key="6">
    <source>
        <dbReference type="ARBA" id="ARBA00039131"/>
    </source>
</evidence>
<protein>
    <recommendedName>
        <fullName evidence="6">methylated diphthine methylhydrolase</fullName>
        <ecNumber evidence="6">3.1.1.97</ecNumber>
    </recommendedName>
</protein>
<keyword evidence="9" id="KW-1185">Reference proteome</keyword>
<name>A0AAE0RTW9_9BIVA</name>
<keyword evidence="3" id="KW-0677">Repeat</keyword>
<dbReference type="Pfam" id="PF00400">
    <property type="entry name" value="WD40"/>
    <property type="match status" value="2"/>
</dbReference>
<evidence type="ECO:0000256" key="1">
    <source>
        <dbReference type="ARBA" id="ARBA00005156"/>
    </source>
</evidence>
<reference evidence="8" key="1">
    <citation type="journal article" date="2021" name="Genome Biol. Evol.">
        <title>A High-Quality Reference Genome for a Parasitic Bivalve with Doubly Uniparental Inheritance (Bivalvia: Unionida).</title>
        <authorList>
            <person name="Smith C.H."/>
        </authorList>
    </citation>
    <scope>NUCLEOTIDE SEQUENCE</scope>
    <source>
        <strain evidence="8">CHS0354</strain>
    </source>
</reference>
<dbReference type="SMART" id="SM00320">
    <property type="entry name" value="WD40"/>
    <property type="match status" value="3"/>
</dbReference>
<dbReference type="InterPro" id="IPR015943">
    <property type="entry name" value="WD40/YVTN_repeat-like_dom_sf"/>
</dbReference>
<comment type="caution">
    <text evidence="8">The sequence shown here is derived from an EMBL/GenBank/DDBJ whole genome shotgun (WGS) entry which is preliminary data.</text>
</comment>
<dbReference type="InterPro" id="IPR052415">
    <property type="entry name" value="Diphthine_MTase"/>
</dbReference>
<gene>
    <name evidence="8" type="ORF">CHS0354_028368</name>
</gene>
<dbReference type="InterPro" id="IPR001680">
    <property type="entry name" value="WD40_rpt"/>
</dbReference>
<dbReference type="SUPFAM" id="SSF50978">
    <property type="entry name" value="WD40 repeat-like"/>
    <property type="match status" value="1"/>
</dbReference>
<reference evidence="8" key="3">
    <citation type="submission" date="2023-05" db="EMBL/GenBank/DDBJ databases">
        <authorList>
            <person name="Smith C.H."/>
        </authorList>
    </citation>
    <scope>NUCLEOTIDE SEQUENCE</scope>
    <source>
        <strain evidence="8">CHS0354</strain>
        <tissue evidence="8">Mantle</tissue>
    </source>
</reference>
<dbReference type="PANTHER" id="PTHR46042">
    <property type="entry name" value="DIPHTHINE METHYLTRANSFERASE"/>
    <property type="match status" value="1"/>
</dbReference>
<dbReference type="PANTHER" id="PTHR46042:SF1">
    <property type="entry name" value="DIPHTHINE METHYLTRANSFERASE"/>
    <property type="match status" value="1"/>
</dbReference>
<comment type="similarity">
    <text evidence="5">Belongs to the DPH7 family.</text>
</comment>
<keyword evidence="2" id="KW-0853">WD repeat</keyword>
<dbReference type="Gene3D" id="2.130.10.10">
    <property type="entry name" value="YVTN repeat-like/Quinoprotein amine dehydrogenase"/>
    <property type="match status" value="1"/>
</dbReference>
<dbReference type="GO" id="GO:0005737">
    <property type="term" value="C:cytoplasm"/>
    <property type="evidence" value="ECO:0007669"/>
    <property type="project" value="TreeGrafter"/>
</dbReference>
<organism evidence="8 9">
    <name type="scientific">Potamilus streckersoni</name>
    <dbReference type="NCBI Taxonomy" id="2493646"/>
    <lineage>
        <taxon>Eukaryota</taxon>
        <taxon>Metazoa</taxon>
        <taxon>Spiralia</taxon>
        <taxon>Lophotrochozoa</taxon>
        <taxon>Mollusca</taxon>
        <taxon>Bivalvia</taxon>
        <taxon>Autobranchia</taxon>
        <taxon>Heteroconchia</taxon>
        <taxon>Palaeoheterodonta</taxon>
        <taxon>Unionida</taxon>
        <taxon>Unionoidea</taxon>
        <taxon>Unionidae</taxon>
        <taxon>Ambleminae</taxon>
        <taxon>Lampsilini</taxon>
        <taxon>Potamilus</taxon>
    </lineage>
</organism>
<accession>A0AAE0RTW9</accession>
<dbReference type="AlphaFoldDB" id="A0AAE0RTW9"/>
<dbReference type="InterPro" id="IPR036322">
    <property type="entry name" value="WD40_repeat_dom_sf"/>
</dbReference>
<evidence type="ECO:0000256" key="2">
    <source>
        <dbReference type="ARBA" id="ARBA00022574"/>
    </source>
</evidence>
<evidence type="ECO:0000256" key="5">
    <source>
        <dbReference type="ARBA" id="ARBA00038092"/>
    </source>
</evidence>
<evidence type="ECO:0000313" key="9">
    <source>
        <dbReference type="Proteomes" id="UP001195483"/>
    </source>
</evidence>
<evidence type="ECO:0000313" key="8">
    <source>
        <dbReference type="EMBL" id="KAK3579536.1"/>
    </source>
</evidence>
<dbReference type="GO" id="GO:0061685">
    <property type="term" value="F:diphthine methylesterase activity"/>
    <property type="evidence" value="ECO:0007669"/>
    <property type="project" value="UniProtKB-EC"/>
</dbReference>
<dbReference type="EC" id="3.1.1.97" evidence="6"/>
<keyword evidence="4" id="KW-0378">Hydrolase</keyword>
<sequence>MQTSGRLRNSPLTVKVTGEVSRLVAMSQPKGLEITTLQTLDTEFCADATEWCPIDGFQDILLCGTYQLQEREASCDADERSKEEVIVDIPRNQVRVGRLYIYQLEKEFLRLQERLKLDMPGVLDIKWSHQLINGRPTFGLVNSVGQLRVYQFMENQSCSKSDGSSMPQALPPLSLLCECQFGADCLGLSLEWSNQLRFSEPSVAATDSNGFVSLFKVTPAAVEKTCRWKCQDFEAWITAFNQWDPSLLYTGGDDCQLKVWDLRIGTDFPVLVSRRHTMGVCSVQSNPIQEHIVATGSYDEQLCIWDSRQMRRPVQDIGLGGGIWRIKWEPWSGTKILTATMYSGFHLLQADSSSGAPIDILSQYTKHESIAYGADWYRWNSNQDVGPCKKKVDSEANPFSSSPAKYLIASCSFYDHSLHLWECSPNS</sequence>
<comment type="pathway">
    <text evidence="1">Protein modification; peptidyl-diphthamide biosynthesis.</text>
</comment>
<evidence type="ECO:0000256" key="7">
    <source>
        <dbReference type="ARBA" id="ARBA00047551"/>
    </source>
</evidence>
<proteinExistence type="inferred from homology"/>
<dbReference type="EMBL" id="JAEAOA010001694">
    <property type="protein sequence ID" value="KAK3579536.1"/>
    <property type="molecule type" value="Genomic_DNA"/>
</dbReference>